<reference evidence="5 6" key="1">
    <citation type="submission" date="2022-08" db="EMBL/GenBank/DDBJ databases">
        <title>Genome Sequence of the sulphate-reducing bacterium, Pseudodesulfovibrio sp. SYK.</title>
        <authorList>
            <person name="Kondo R."/>
            <person name="Kataoka T."/>
        </authorList>
    </citation>
    <scope>NUCLEOTIDE SEQUENCE [LARGE SCALE GENOMIC DNA]</scope>
    <source>
        <strain evidence="5 6">SYK</strain>
    </source>
</reference>
<dbReference type="InterPro" id="IPR013767">
    <property type="entry name" value="PAS_fold"/>
</dbReference>
<dbReference type="PANTHER" id="PTHR44757">
    <property type="entry name" value="DIGUANYLATE CYCLASE DGCP"/>
    <property type="match status" value="1"/>
</dbReference>
<dbReference type="Gene3D" id="3.30.70.270">
    <property type="match status" value="1"/>
</dbReference>
<keyword evidence="1" id="KW-0812">Transmembrane</keyword>
<keyword evidence="1" id="KW-0472">Membrane</keyword>
<dbReference type="InterPro" id="IPR043128">
    <property type="entry name" value="Rev_trsase/Diguanyl_cyclase"/>
</dbReference>
<feature type="transmembrane region" description="Helical" evidence="1">
    <location>
        <begin position="22"/>
        <end position="43"/>
    </location>
</feature>
<dbReference type="PROSITE" id="PS50887">
    <property type="entry name" value="GGDEF"/>
    <property type="match status" value="1"/>
</dbReference>
<evidence type="ECO:0000313" key="6">
    <source>
        <dbReference type="Proteomes" id="UP001317742"/>
    </source>
</evidence>
<dbReference type="NCBIfam" id="TIGR00254">
    <property type="entry name" value="GGDEF"/>
    <property type="match status" value="1"/>
</dbReference>
<accession>A0ABM8B4Z0</accession>
<gene>
    <name evidence="5" type="ORF">SYK_32500</name>
</gene>
<feature type="transmembrane region" description="Helical" evidence="1">
    <location>
        <begin position="162"/>
        <end position="180"/>
    </location>
</feature>
<dbReference type="InterPro" id="IPR052155">
    <property type="entry name" value="Biofilm_reg_signaling"/>
</dbReference>
<dbReference type="SUPFAM" id="SSF55785">
    <property type="entry name" value="PYP-like sensor domain (PAS domain)"/>
    <property type="match status" value="2"/>
</dbReference>
<dbReference type="SMART" id="SM00091">
    <property type="entry name" value="PAS"/>
    <property type="match status" value="2"/>
</dbReference>
<keyword evidence="6" id="KW-1185">Reference proteome</keyword>
<dbReference type="CDD" id="cd01949">
    <property type="entry name" value="GGDEF"/>
    <property type="match status" value="1"/>
</dbReference>
<sequence length="643" mass="73202">MSKTNDGKAAMSSYSNSLFIKFLARTLPPLLTAALLIMLFFGYTTQHDIRNEIDTDVEVFATSLSRILDDLMWNFQTEELVSALGTITSNPAMMGAQLFDQKDSSFLTYGVLPEEDPEILTIEQEIYKQQPDGSRIDLGRLEVYYSYADADKQFRQYITGQAIRFFLSILVFTIAGIYAYHSTIGTPLKKLLHAIRATEGTGQWAQVSWQSNDEIGEVISAHNSLIRHVSQKEAALADSKQRYRQLFDNALVGIYQVRPDGTIKEANKTIAEIMGYASVEEMNGENANLHYADITDREKLWTELNTTGEISNFQTRLLRKDGTIIWVEMSGRINPDDSFNGVLQDVTAQMEARKALKERDELHRAFFEDNKAVMLLHDPLDSNIQFVNPAACQYYGYSNEELTSMSIRDLDCMSDKEMFNELQKATTERRNYFKHCHTLKDGTKRHVEVFTGPVSLANRQLHYSIVLDVTEKRRLEAKLERMATRDQLTGAYNRHAFFQIARDEIVRTQRFNRSMAVLMFDLDHFKRVNDTYGHAIGDEVLRTFALRCRADLRQSDIFARLGGEEFAAILVETNEERAMEVAERIRSIAANKPIPTEEAKLIVTVSIGVASIQENDTVARILKRADAALYRAKESGRNSIVKE</sequence>
<feature type="domain" description="GGDEF" evidence="4">
    <location>
        <begin position="513"/>
        <end position="643"/>
    </location>
</feature>
<dbReference type="InterPro" id="IPR035965">
    <property type="entry name" value="PAS-like_dom_sf"/>
</dbReference>
<evidence type="ECO:0000313" key="5">
    <source>
        <dbReference type="EMBL" id="BDQ38890.1"/>
    </source>
</evidence>
<feature type="domain" description="PAC" evidence="3">
    <location>
        <begin position="311"/>
        <end position="358"/>
    </location>
</feature>
<keyword evidence="1" id="KW-1133">Transmembrane helix</keyword>
<proteinExistence type="predicted"/>
<dbReference type="Pfam" id="PF00989">
    <property type="entry name" value="PAS"/>
    <property type="match status" value="1"/>
</dbReference>
<evidence type="ECO:0000259" key="4">
    <source>
        <dbReference type="PROSITE" id="PS50887"/>
    </source>
</evidence>
<dbReference type="NCBIfam" id="TIGR00229">
    <property type="entry name" value="sensory_box"/>
    <property type="match status" value="2"/>
</dbReference>
<dbReference type="Proteomes" id="UP001317742">
    <property type="component" value="Chromosome"/>
</dbReference>
<feature type="domain" description="PAS" evidence="2">
    <location>
        <begin position="239"/>
        <end position="280"/>
    </location>
</feature>
<name>A0ABM8B4Z0_9BACT</name>
<evidence type="ECO:0008006" key="7">
    <source>
        <dbReference type="Google" id="ProtNLM"/>
    </source>
</evidence>
<dbReference type="Pfam" id="PF08448">
    <property type="entry name" value="PAS_4"/>
    <property type="match status" value="1"/>
</dbReference>
<dbReference type="InterPro" id="IPR000160">
    <property type="entry name" value="GGDEF_dom"/>
</dbReference>
<dbReference type="InterPro" id="IPR000700">
    <property type="entry name" value="PAS-assoc_C"/>
</dbReference>
<dbReference type="SMART" id="SM00267">
    <property type="entry name" value="GGDEF"/>
    <property type="match status" value="1"/>
</dbReference>
<dbReference type="Gene3D" id="3.30.450.20">
    <property type="entry name" value="PAS domain"/>
    <property type="match status" value="2"/>
</dbReference>
<dbReference type="InterPro" id="IPR013656">
    <property type="entry name" value="PAS_4"/>
</dbReference>
<protein>
    <recommendedName>
        <fullName evidence="7">Diguanylate cyclase</fullName>
    </recommendedName>
</protein>
<dbReference type="RefSeq" id="WP_281761376.1">
    <property type="nucleotide sequence ID" value="NZ_AP026709.1"/>
</dbReference>
<dbReference type="InterPro" id="IPR029787">
    <property type="entry name" value="Nucleotide_cyclase"/>
</dbReference>
<evidence type="ECO:0000256" key="1">
    <source>
        <dbReference type="SAM" id="Phobius"/>
    </source>
</evidence>
<dbReference type="SUPFAM" id="SSF55073">
    <property type="entry name" value="Nucleotide cyclase"/>
    <property type="match status" value="1"/>
</dbReference>
<evidence type="ECO:0000259" key="2">
    <source>
        <dbReference type="PROSITE" id="PS50112"/>
    </source>
</evidence>
<dbReference type="PROSITE" id="PS50113">
    <property type="entry name" value="PAC"/>
    <property type="match status" value="1"/>
</dbReference>
<dbReference type="EMBL" id="AP026709">
    <property type="protein sequence ID" value="BDQ38890.1"/>
    <property type="molecule type" value="Genomic_DNA"/>
</dbReference>
<dbReference type="Pfam" id="PF00990">
    <property type="entry name" value="GGDEF"/>
    <property type="match status" value="1"/>
</dbReference>
<organism evidence="5 6">
    <name type="scientific">Pseudodesulfovibrio nedwellii</name>
    <dbReference type="NCBI Taxonomy" id="2973072"/>
    <lineage>
        <taxon>Bacteria</taxon>
        <taxon>Pseudomonadati</taxon>
        <taxon>Thermodesulfobacteriota</taxon>
        <taxon>Desulfovibrionia</taxon>
        <taxon>Desulfovibrionales</taxon>
        <taxon>Desulfovibrionaceae</taxon>
    </lineage>
</organism>
<dbReference type="CDD" id="cd00130">
    <property type="entry name" value="PAS"/>
    <property type="match status" value="2"/>
</dbReference>
<evidence type="ECO:0000259" key="3">
    <source>
        <dbReference type="PROSITE" id="PS50113"/>
    </source>
</evidence>
<dbReference type="PANTHER" id="PTHR44757:SF2">
    <property type="entry name" value="BIOFILM ARCHITECTURE MAINTENANCE PROTEIN MBAA"/>
    <property type="match status" value="1"/>
</dbReference>
<dbReference type="InterPro" id="IPR000014">
    <property type="entry name" value="PAS"/>
</dbReference>
<dbReference type="PROSITE" id="PS50112">
    <property type="entry name" value="PAS"/>
    <property type="match status" value="1"/>
</dbReference>